<reference evidence="2" key="1">
    <citation type="submission" date="2023-07" db="EMBL/GenBank/DDBJ databases">
        <authorList>
            <consortium name="AG Swart"/>
            <person name="Singh M."/>
            <person name="Singh A."/>
            <person name="Seah K."/>
            <person name="Emmerich C."/>
        </authorList>
    </citation>
    <scope>NUCLEOTIDE SEQUENCE</scope>
    <source>
        <strain evidence="2">DP1</strain>
    </source>
</reference>
<evidence type="ECO:0000256" key="1">
    <source>
        <dbReference type="SAM" id="MobiDB-lite"/>
    </source>
</evidence>
<sequence length="63" mass="7022">MLLKLSISLSESLEQSSITQQSTPTTYICSTQKSHHSDGSLTDSSQKDPSQKEEFDVRTPDDF</sequence>
<dbReference type="AlphaFoldDB" id="A0AAD1XBN1"/>
<evidence type="ECO:0000313" key="2">
    <source>
        <dbReference type="EMBL" id="CAI2364590.1"/>
    </source>
</evidence>
<organism evidence="2 3">
    <name type="scientific">Euplotes crassus</name>
    <dbReference type="NCBI Taxonomy" id="5936"/>
    <lineage>
        <taxon>Eukaryota</taxon>
        <taxon>Sar</taxon>
        <taxon>Alveolata</taxon>
        <taxon>Ciliophora</taxon>
        <taxon>Intramacronucleata</taxon>
        <taxon>Spirotrichea</taxon>
        <taxon>Hypotrichia</taxon>
        <taxon>Euplotida</taxon>
        <taxon>Euplotidae</taxon>
        <taxon>Moneuplotes</taxon>
    </lineage>
</organism>
<feature type="compositionally biased region" description="Basic and acidic residues" evidence="1">
    <location>
        <begin position="45"/>
        <end position="63"/>
    </location>
</feature>
<protein>
    <submittedName>
        <fullName evidence="2">Uncharacterized protein</fullName>
    </submittedName>
</protein>
<dbReference type="EMBL" id="CAMPGE010005747">
    <property type="protein sequence ID" value="CAI2364590.1"/>
    <property type="molecule type" value="Genomic_DNA"/>
</dbReference>
<proteinExistence type="predicted"/>
<feature type="region of interest" description="Disordered" evidence="1">
    <location>
        <begin position="1"/>
        <end position="63"/>
    </location>
</feature>
<dbReference type="Proteomes" id="UP001295684">
    <property type="component" value="Unassembled WGS sequence"/>
</dbReference>
<comment type="caution">
    <text evidence="2">The sequence shown here is derived from an EMBL/GenBank/DDBJ whole genome shotgun (WGS) entry which is preliminary data.</text>
</comment>
<name>A0AAD1XBN1_EUPCR</name>
<feature type="compositionally biased region" description="Low complexity" evidence="1">
    <location>
        <begin position="1"/>
        <end position="26"/>
    </location>
</feature>
<evidence type="ECO:0000313" key="3">
    <source>
        <dbReference type="Proteomes" id="UP001295684"/>
    </source>
</evidence>
<accession>A0AAD1XBN1</accession>
<keyword evidence="3" id="KW-1185">Reference proteome</keyword>
<gene>
    <name evidence="2" type="ORF">ECRASSUSDP1_LOCUS5935</name>
</gene>